<dbReference type="Gene3D" id="1.10.510.10">
    <property type="entry name" value="Transferase(Phosphotransferase) domain 1"/>
    <property type="match status" value="1"/>
</dbReference>
<reference evidence="3 4" key="1">
    <citation type="journal article" date="2013" name="Genome Biol. Evol.">
        <title>Genomes of Stigonematalean cyanobacteria (subsection V) and the evolution of oxygenic photosynthesis from prokaryotes to plastids.</title>
        <authorList>
            <person name="Dagan T."/>
            <person name="Roettger M."/>
            <person name="Stucken K."/>
            <person name="Landan G."/>
            <person name="Koch R."/>
            <person name="Major P."/>
            <person name="Gould S.B."/>
            <person name="Goremykin V.V."/>
            <person name="Rippka R."/>
            <person name="Tandeau de Marsac N."/>
            <person name="Gugger M."/>
            <person name="Lockhart P.J."/>
            <person name="Allen J.F."/>
            <person name="Brune I."/>
            <person name="Maus I."/>
            <person name="Puhler A."/>
            <person name="Martin W.F."/>
        </authorList>
    </citation>
    <scope>NUCLEOTIDE SEQUENCE [LARGE SCALE GENOMIC DNA]</scope>
    <source>
        <strain evidence="3 4">PCC 7110</strain>
    </source>
</reference>
<dbReference type="InterPro" id="IPR011009">
    <property type="entry name" value="Kinase-like_dom_sf"/>
</dbReference>
<dbReference type="GO" id="GO:0004672">
    <property type="term" value="F:protein kinase activity"/>
    <property type="evidence" value="ECO:0007669"/>
    <property type="project" value="InterPro"/>
</dbReference>
<keyword evidence="4" id="KW-1185">Reference proteome</keyword>
<evidence type="ECO:0000259" key="2">
    <source>
        <dbReference type="PROSITE" id="PS50011"/>
    </source>
</evidence>
<feature type="region of interest" description="Disordered" evidence="1">
    <location>
        <begin position="1209"/>
        <end position="1233"/>
    </location>
</feature>
<feature type="domain" description="Protein kinase" evidence="2">
    <location>
        <begin position="7"/>
        <end position="275"/>
    </location>
</feature>
<dbReference type="OrthoDB" id="573511at2"/>
<dbReference type="InterPro" id="IPR000719">
    <property type="entry name" value="Prot_kinase_dom"/>
</dbReference>
<dbReference type="SUPFAM" id="SSF56112">
    <property type="entry name" value="Protein kinase-like (PK-like)"/>
    <property type="match status" value="1"/>
</dbReference>
<dbReference type="Pfam" id="PF00069">
    <property type="entry name" value="Pkinase"/>
    <property type="match status" value="1"/>
</dbReference>
<dbReference type="InterPro" id="IPR041664">
    <property type="entry name" value="AAA_16"/>
</dbReference>
<dbReference type="InterPro" id="IPR053159">
    <property type="entry name" value="Hybrid_Histidine_Kinase"/>
</dbReference>
<dbReference type="AlphaFoldDB" id="A0A139XDM6"/>
<evidence type="ECO:0000313" key="3">
    <source>
        <dbReference type="EMBL" id="KYC42799.1"/>
    </source>
</evidence>
<organism evidence="3 4">
    <name type="scientific">Scytonema hofmannii PCC 7110</name>
    <dbReference type="NCBI Taxonomy" id="128403"/>
    <lineage>
        <taxon>Bacteria</taxon>
        <taxon>Bacillati</taxon>
        <taxon>Cyanobacteriota</taxon>
        <taxon>Cyanophyceae</taxon>
        <taxon>Nostocales</taxon>
        <taxon>Scytonemataceae</taxon>
        <taxon>Scytonema</taxon>
    </lineage>
</organism>
<dbReference type="CDD" id="cd14014">
    <property type="entry name" value="STKc_PknB_like"/>
    <property type="match status" value="1"/>
</dbReference>
<name>A0A139XDM6_9CYAN</name>
<dbReference type="PROSITE" id="PS50011">
    <property type="entry name" value="PROTEIN_KINASE_DOM"/>
    <property type="match status" value="1"/>
</dbReference>
<evidence type="ECO:0000256" key="1">
    <source>
        <dbReference type="SAM" id="MobiDB-lite"/>
    </source>
</evidence>
<dbReference type="EMBL" id="ANNX02000016">
    <property type="protein sequence ID" value="KYC42799.1"/>
    <property type="molecule type" value="Genomic_DNA"/>
</dbReference>
<dbReference type="PANTHER" id="PTHR43642:SF1">
    <property type="entry name" value="HYBRID SIGNAL TRANSDUCTION HISTIDINE KINASE G"/>
    <property type="match status" value="1"/>
</dbReference>
<dbReference type="RefSeq" id="WP_066612851.1">
    <property type="nucleotide sequence ID" value="NZ_KQ976354.1"/>
</dbReference>
<proteinExistence type="predicted"/>
<sequence>MISLPSIDGNVKIYESSNSLVFRGRRKQDNTPVVLKVLKEDYPTKAELVRYKQEYEITRSLDLEGVIKVYSQQDYHRTLVIILEDFGGESLQKLMQESVGKYCPMPLPEFLQVAIKITDALGNIHAANVIHKDINPGNIVLNPETGILKIIDFGIATQLSRSHSTLKNPNVLEGTLAYISPEQTGRMNRSLDYRTDFYSLGATFYEMLTHKLPFETTDVMELVHCHIAKQPIPPHEVNSEIPQVVSAIAMKLLAKNAEERYQSAWGIKADLEECLVQLQRSGTITEFSLAHKDISDKFQIPQKLYGREAEVETLLTAFERVAQRGEFPSDHSSVEMMLVSGYSGIGKSVLVQEVYKPMTKHRGYFISGKFDQFQRNIPYSGVVNAFSDLVQQLLTETESCLIQWREKLLAALGINAQVIIDVIPKVELIIGKQPPVPELSPTESQNRFHIVFQHFISVFTKPEHPLVVFLDDLQWADAATLKLIKLLMTTPGSKYLFLIGSYRDNEVSAAHLLRLTIDEIQQSGGIVNNIFLSPLNLPSVNELISDTFKCPPKRTIPLSELVLSKTDGNPFFINEFLKSLYAEKLIEFDREQLCWQWNLDQILFANLTDNVVELMALKIQKLSATSQRSLQIAAAIGHQFDLQILASSRGKSQRETALDLHEAMVEGLVLPLGDAYKEIELDVSSAADELTIEYKFSHDRIQQAAYSLIPEEERQVVHWQVGQLLLQNTPQEMREAKIFDIINQLNFGIELTTIVNPPIQWDELASLNLMAGKKAQATVAFELAFKYLKIGIKLLRKDSWETHYKLTLALYVELTEATYLCGDFEQVEKLVKLVLQQAKTLLDQVKIYEVKLRACMQKRHTQETMKTAFSVLKLLGIYFPNKSSKLNTLLKLLLTNLALTGKRIEDLNNLPQMTDPYKLAAMRILDRATSAVYFAAPSLYPLIVLKQVNLSIKYGNAPESAYAYVGYGVILCGVLEDIDSGYQFGQLALNLLKRLNYQKHKTRILQVMSTSIRHWKEHLRETVKFMHESYQIGLETGDLEHAYYSLNTYCFNSYFSGKELTVLEREMTIHMNLIRQIKQGGSLLTNNLYQQVIWNLMNLAENPCCLVGKFYESGEMLPTFIKENNKFYVYYLYIHQAYLSYLFGHYQEAAKNVVEAEKYLNGVVGSMAVPIFYFYDSLAHLAVYTSAQISEHKRLLKRVANNQKKMKKWAHHAQGQRVSNPIDKRTDLSGNRV</sequence>
<dbReference type="PANTHER" id="PTHR43642">
    <property type="entry name" value="HYBRID SIGNAL TRANSDUCTION HISTIDINE KINASE G"/>
    <property type="match status" value="1"/>
</dbReference>
<dbReference type="Pfam" id="PF13191">
    <property type="entry name" value="AAA_16"/>
    <property type="match status" value="1"/>
</dbReference>
<protein>
    <recommendedName>
        <fullName evidence="2">Protein kinase domain-containing protein</fullName>
    </recommendedName>
</protein>
<dbReference type="Proteomes" id="UP000076925">
    <property type="component" value="Unassembled WGS sequence"/>
</dbReference>
<dbReference type="Gene3D" id="3.40.50.300">
    <property type="entry name" value="P-loop containing nucleotide triphosphate hydrolases"/>
    <property type="match status" value="1"/>
</dbReference>
<gene>
    <name evidence="3" type="ORF">WA1_11740</name>
</gene>
<dbReference type="GO" id="GO:0005524">
    <property type="term" value="F:ATP binding"/>
    <property type="evidence" value="ECO:0007669"/>
    <property type="project" value="InterPro"/>
</dbReference>
<dbReference type="InterPro" id="IPR027417">
    <property type="entry name" value="P-loop_NTPase"/>
</dbReference>
<evidence type="ECO:0000313" key="4">
    <source>
        <dbReference type="Proteomes" id="UP000076925"/>
    </source>
</evidence>
<dbReference type="SUPFAM" id="SSF52540">
    <property type="entry name" value="P-loop containing nucleoside triphosphate hydrolases"/>
    <property type="match status" value="1"/>
</dbReference>
<comment type="caution">
    <text evidence="3">The sequence shown here is derived from an EMBL/GenBank/DDBJ whole genome shotgun (WGS) entry which is preliminary data.</text>
</comment>
<accession>A0A139XDM6</accession>
<dbReference type="STRING" id="128403.WA1_11740"/>